<keyword evidence="2" id="KW-0472">Membrane</keyword>
<dbReference type="AlphaFoldDB" id="A9VAU3"/>
<dbReference type="STRING" id="81824.A9VAU3"/>
<evidence type="ECO:0000313" key="4">
    <source>
        <dbReference type="EMBL" id="EDQ85380.1"/>
    </source>
</evidence>
<dbReference type="SUPFAM" id="SSF53756">
    <property type="entry name" value="UDP-Glycosyltransferase/glycogen phosphorylase"/>
    <property type="match status" value="1"/>
</dbReference>
<sequence>MAIVKQAVNRADIVVCPETTLLPWLASYCARHAKPMIWVLHTNFLRLSEFHFSGPEVAITTPATHAVFAFSTRLIPCVLTTSRDYLEYLQSHNYSVESYIDQGFKTDVFKANDPPEAIAATRRELSSGQVDRPMLLFAGRFSDEKRIHLLLKARPENAILVLVGDGALRETLMKEHDPQRGVVVISRMVTQAELRLFYKAADLVVSASDFETYGMTIHEALLCGTPVVVEKAKGFTQQIRHGINGLLINYDDTQAAHDTLLEALTMKFDAQPIPDPRAISLQDKIIESARIGRERINPIFYGILYLVELCLVMMLWVAAAIWCIDPIKVEDNGPVVDSLSKDGHAAGAVDKDPTLAKVNKAAKATKSQ</sequence>
<feature type="domain" description="Glycosyl transferase family 1" evidence="3">
    <location>
        <begin position="130"/>
        <end position="267"/>
    </location>
</feature>
<dbReference type="InterPro" id="IPR050194">
    <property type="entry name" value="Glycosyltransferase_grp1"/>
</dbReference>
<gene>
    <name evidence="4" type="ORF">MONBRDRAFT_29346</name>
</gene>
<keyword evidence="1" id="KW-0328">Glycosyltransferase</keyword>
<dbReference type="RefSeq" id="XP_001749791.1">
    <property type="nucleotide sequence ID" value="XM_001749739.1"/>
</dbReference>
<dbReference type="GO" id="GO:0016757">
    <property type="term" value="F:glycosyltransferase activity"/>
    <property type="evidence" value="ECO:0000318"/>
    <property type="project" value="GO_Central"/>
</dbReference>
<dbReference type="InParanoid" id="A9VAU3"/>
<evidence type="ECO:0000313" key="5">
    <source>
        <dbReference type="Proteomes" id="UP000001357"/>
    </source>
</evidence>
<dbReference type="OMA" id="ACIGLEC"/>
<keyword evidence="2" id="KW-0812">Transmembrane</keyword>
<dbReference type="PANTHER" id="PTHR45947">
    <property type="entry name" value="SULFOQUINOVOSYL TRANSFERASE SQD2"/>
    <property type="match status" value="1"/>
</dbReference>
<dbReference type="eggNOG" id="ENOG502S925">
    <property type="taxonomic scope" value="Eukaryota"/>
</dbReference>
<proteinExistence type="predicted"/>
<organism evidence="4 5">
    <name type="scientific">Monosiga brevicollis</name>
    <name type="common">Choanoflagellate</name>
    <dbReference type="NCBI Taxonomy" id="81824"/>
    <lineage>
        <taxon>Eukaryota</taxon>
        <taxon>Choanoflagellata</taxon>
        <taxon>Craspedida</taxon>
        <taxon>Salpingoecidae</taxon>
        <taxon>Monosiga</taxon>
    </lineage>
</organism>
<dbReference type="PANTHER" id="PTHR45947:SF3">
    <property type="entry name" value="SULFOQUINOVOSYL TRANSFERASE SQD2"/>
    <property type="match status" value="1"/>
</dbReference>
<dbReference type="Pfam" id="PF00534">
    <property type="entry name" value="Glycos_transf_1"/>
    <property type="match status" value="1"/>
</dbReference>
<protein>
    <recommendedName>
        <fullName evidence="3">Glycosyl transferase family 1 domain-containing protein</fullName>
    </recommendedName>
</protein>
<evidence type="ECO:0000256" key="1">
    <source>
        <dbReference type="ARBA" id="ARBA00022676"/>
    </source>
</evidence>
<name>A9VAU3_MONBE</name>
<dbReference type="InterPro" id="IPR001296">
    <property type="entry name" value="Glyco_trans_1"/>
</dbReference>
<dbReference type="Gene3D" id="3.40.50.2000">
    <property type="entry name" value="Glycogen Phosphorylase B"/>
    <property type="match status" value="2"/>
</dbReference>
<dbReference type="EMBL" id="CH991574">
    <property type="protein sequence ID" value="EDQ85380.1"/>
    <property type="molecule type" value="Genomic_DNA"/>
</dbReference>
<keyword evidence="5" id="KW-1185">Reference proteome</keyword>
<dbReference type="KEGG" id="mbr:MONBRDRAFT_29346"/>
<reference evidence="4 5" key="1">
    <citation type="journal article" date="2008" name="Nature">
        <title>The genome of the choanoflagellate Monosiga brevicollis and the origin of metazoans.</title>
        <authorList>
            <consortium name="JGI Sequencing"/>
            <person name="King N."/>
            <person name="Westbrook M.J."/>
            <person name="Young S.L."/>
            <person name="Kuo A."/>
            <person name="Abedin M."/>
            <person name="Chapman J."/>
            <person name="Fairclough S."/>
            <person name="Hellsten U."/>
            <person name="Isogai Y."/>
            <person name="Letunic I."/>
            <person name="Marr M."/>
            <person name="Pincus D."/>
            <person name="Putnam N."/>
            <person name="Rokas A."/>
            <person name="Wright K.J."/>
            <person name="Zuzow R."/>
            <person name="Dirks W."/>
            <person name="Good M."/>
            <person name="Goodstein D."/>
            <person name="Lemons D."/>
            <person name="Li W."/>
            <person name="Lyons J.B."/>
            <person name="Morris A."/>
            <person name="Nichols S."/>
            <person name="Richter D.J."/>
            <person name="Salamov A."/>
            <person name="Bork P."/>
            <person name="Lim W.A."/>
            <person name="Manning G."/>
            <person name="Miller W.T."/>
            <person name="McGinnis W."/>
            <person name="Shapiro H."/>
            <person name="Tjian R."/>
            <person name="Grigoriev I.V."/>
            <person name="Rokhsar D."/>
        </authorList>
    </citation>
    <scope>NUCLEOTIDE SEQUENCE [LARGE SCALE GENOMIC DNA]</scope>
    <source>
        <strain evidence="5">MX1 / ATCC 50154</strain>
    </source>
</reference>
<keyword evidence="2" id="KW-1133">Transmembrane helix</keyword>
<feature type="transmembrane region" description="Helical" evidence="2">
    <location>
        <begin position="299"/>
        <end position="322"/>
    </location>
</feature>
<keyword evidence="1" id="KW-0808">Transferase</keyword>
<dbReference type="GeneID" id="5895067"/>
<accession>A9VAU3</accession>
<evidence type="ECO:0000256" key="2">
    <source>
        <dbReference type="SAM" id="Phobius"/>
    </source>
</evidence>
<dbReference type="Proteomes" id="UP000001357">
    <property type="component" value="Unassembled WGS sequence"/>
</dbReference>
<evidence type="ECO:0000259" key="3">
    <source>
        <dbReference type="Pfam" id="PF00534"/>
    </source>
</evidence>